<evidence type="ECO:0000256" key="4">
    <source>
        <dbReference type="ARBA" id="ARBA00022475"/>
    </source>
</evidence>
<feature type="transmembrane region" description="Helical" evidence="8">
    <location>
        <begin position="132"/>
        <end position="153"/>
    </location>
</feature>
<dbReference type="PANTHER" id="PTHR32021:SF32">
    <property type="entry name" value="CASP-LIKE PROTEIN 5C3"/>
    <property type="match status" value="1"/>
</dbReference>
<proteinExistence type="inferred from homology"/>
<reference evidence="10" key="1">
    <citation type="submission" date="2019-09" db="EMBL/GenBank/DDBJ databases">
        <title>Draft genome information of white flower Hibiscus syriacus.</title>
        <authorList>
            <person name="Kim Y.-M."/>
        </authorList>
    </citation>
    <scope>NUCLEOTIDE SEQUENCE [LARGE SCALE GENOMIC DNA]</scope>
    <source>
        <strain evidence="10">YM2019G1</strain>
    </source>
</reference>
<accession>A0A6A3BRV8</accession>
<feature type="transmembrane region" description="Helical" evidence="8">
    <location>
        <begin position="49"/>
        <end position="75"/>
    </location>
</feature>
<feature type="domain" description="Casparian strip membrane protein" evidence="9">
    <location>
        <begin position="21"/>
        <end position="101"/>
    </location>
</feature>
<protein>
    <recommendedName>
        <fullName evidence="8">CASP-like protein</fullName>
    </recommendedName>
</protein>
<evidence type="ECO:0000256" key="5">
    <source>
        <dbReference type="ARBA" id="ARBA00022692"/>
    </source>
</evidence>
<dbReference type="Proteomes" id="UP000436088">
    <property type="component" value="Unassembled WGS sequence"/>
</dbReference>
<keyword evidence="4 8" id="KW-1003">Cell membrane</keyword>
<dbReference type="AlphaFoldDB" id="A0A6A3BRV8"/>
<evidence type="ECO:0000313" key="10">
    <source>
        <dbReference type="EMBL" id="KAE8719185.1"/>
    </source>
</evidence>
<comment type="caution">
    <text evidence="10">The sequence shown here is derived from an EMBL/GenBank/DDBJ whole genome shotgun (WGS) entry which is preliminary data.</text>
</comment>
<dbReference type="GO" id="GO:0005886">
    <property type="term" value="C:plasma membrane"/>
    <property type="evidence" value="ECO:0007669"/>
    <property type="project" value="UniProtKB-SubCell"/>
</dbReference>
<evidence type="ECO:0000313" key="11">
    <source>
        <dbReference type="Proteomes" id="UP000436088"/>
    </source>
</evidence>
<dbReference type="InterPro" id="IPR006702">
    <property type="entry name" value="CASP_dom"/>
</dbReference>
<comment type="subunit">
    <text evidence="3 8">Homodimer and heterodimers.</text>
</comment>
<evidence type="ECO:0000256" key="6">
    <source>
        <dbReference type="ARBA" id="ARBA00022989"/>
    </source>
</evidence>
<evidence type="ECO:0000256" key="1">
    <source>
        <dbReference type="ARBA" id="ARBA00004651"/>
    </source>
</evidence>
<comment type="similarity">
    <text evidence="2 8">Belongs to the Casparian strip membrane proteins (CASP) family.</text>
</comment>
<name>A0A6A3BRV8_HIBSY</name>
<keyword evidence="11" id="KW-1185">Reference proteome</keyword>
<evidence type="ECO:0000256" key="2">
    <source>
        <dbReference type="ARBA" id="ARBA00007651"/>
    </source>
</evidence>
<keyword evidence="7 8" id="KW-0472">Membrane</keyword>
<gene>
    <name evidence="10" type="ORF">F3Y22_tig00109972pilonHSYRG00219</name>
</gene>
<evidence type="ECO:0000256" key="3">
    <source>
        <dbReference type="ARBA" id="ARBA00011489"/>
    </source>
</evidence>
<evidence type="ECO:0000256" key="7">
    <source>
        <dbReference type="ARBA" id="ARBA00023136"/>
    </source>
</evidence>
<evidence type="ECO:0000259" key="9">
    <source>
        <dbReference type="Pfam" id="PF04535"/>
    </source>
</evidence>
<dbReference type="InterPro" id="IPR045009">
    <property type="entry name" value="CASPL-5"/>
</dbReference>
<comment type="subcellular location">
    <subcellularLocation>
        <location evidence="1 8">Cell membrane</location>
        <topology evidence="1 8">Multi-pass membrane protein</topology>
    </subcellularLocation>
</comment>
<keyword evidence="6 8" id="KW-1133">Transmembrane helix</keyword>
<dbReference type="Pfam" id="PF04535">
    <property type="entry name" value="CASP_dom"/>
    <property type="match status" value="1"/>
</dbReference>
<dbReference type="EMBL" id="VEPZ02000792">
    <property type="protein sequence ID" value="KAE8719185.1"/>
    <property type="molecule type" value="Genomic_DNA"/>
</dbReference>
<organism evidence="10 11">
    <name type="scientific">Hibiscus syriacus</name>
    <name type="common">Rose of Sharon</name>
    <dbReference type="NCBI Taxonomy" id="106335"/>
    <lineage>
        <taxon>Eukaryota</taxon>
        <taxon>Viridiplantae</taxon>
        <taxon>Streptophyta</taxon>
        <taxon>Embryophyta</taxon>
        <taxon>Tracheophyta</taxon>
        <taxon>Spermatophyta</taxon>
        <taxon>Magnoliopsida</taxon>
        <taxon>eudicotyledons</taxon>
        <taxon>Gunneridae</taxon>
        <taxon>Pentapetalae</taxon>
        <taxon>rosids</taxon>
        <taxon>malvids</taxon>
        <taxon>Malvales</taxon>
        <taxon>Malvaceae</taxon>
        <taxon>Malvoideae</taxon>
        <taxon>Hibiscus</taxon>
    </lineage>
</organism>
<dbReference type="PANTHER" id="PTHR32021">
    <property type="entry name" value="CASP-LIKE PROTEIN 5B3"/>
    <property type="match status" value="1"/>
</dbReference>
<evidence type="ECO:0000256" key="8">
    <source>
        <dbReference type="RuleBase" id="RU361233"/>
    </source>
</evidence>
<comment type="caution">
    <text evidence="8">Lacks conserved residue(s) required for the propagation of feature annotation.</text>
</comment>
<keyword evidence="5 8" id="KW-0812">Transmembrane</keyword>
<sequence>MRQNFQIGCKMAMEGVPGSLGTRVGCSLRFGQTLFSCASLLFMSLGVEFYSYTAFCYLVTIMGLVIPWSFTLALVDGYSVLVRCPVRQPGVLVIIAAGDWRHVPRLVSWISFSTPAGPFALPSVAVDINSRLSWLFSLGFCLWLQLFSIFGYYPPCNSLDYHADPLMELIVELLDALRITKADTSGKDMVYLTNSQSNLTEKRNDGTYSALLEIETCYPFLFTRHKELLEYLIGLRIHVRK</sequence>